<protein>
    <recommendedName>
        <fullName evidence="1">DSBA-like thioredoxin domain-containing protein</fullName>
    </recommendedName>
</protein>
<reference evidence="2 3" key="1">
    <citation type="submission" date="2018-08" db="EMBL/GenBank/DDBJ databases">
        <title>A genome reference for cultivated species of the human gut microbiota.</title>
        <authorList>
            <person name="Zou Y."/>
            <person name="Xue W."/>
            <person name="Luo G."/>
        </authorList>
    </citation>
    <scope>NUCLEOTIDE SEQUENCE [LARGE SCALE GENOMIC DNA]</scope>
    <source>
        <strain evidence="2 3">AF04-15</strain>
    </source>
</reference>
<proteinExistence type="predicted"/>
<dbReference type="AlphaFoldDB" id="A0A413FIF2"/>
<evidence type="ECO:0000313" key="2">
    <source>
        <dbReference type="EMBL" id="RGX31017.1"/>
    </source>
</evidence>
<evidence type="ECO:0000259" key="1">
    <source>
        <dbReference type="Pfam" id="PF01323"/>
    </source>
</evidence>
<dbReference type="Pfam" id="PF01323">
    <property type="entry name" value="DSBA"/>
    <property type="match status" value="1"/>
</dbReference>
<organism evidence="2 3">
    <name type="scientific">Enterocloster asparagiformis</name>
    <dbReference type="NCBI Taxonomy" id="333367"/>
    <lineage>
        <taxon>Bacteria</taxon>
        <taxon>Bacillati</taxon>
        <taxon>Bacillota</taxon>
        <taxon>Clostridia</taxon>
        <taxon>Lachnospirales</taxon>
        <taxon>Lachnospiraceae</taxon>
        <taxon>Enterocloster</taxon>
    </lineage>
</organism>
<accession>A0A413FIF2</accession>
<dbReference type="InterPro" id="IPR001853">
    <property type="entry name" value="DSBA-like_thioredoxin_dom"/>
</dbReference>
<dbReference type="InterPro" id="IPR036249">
    <property type="entry name" value="Thioredoxin-like_sf"/>
</dbReference>
<comment type="caution">
    <text evidence="2">The sequence shown here is derived from an EMBL/GenBank/DDBJ whole genome shotgun (WGS) entry which is preliminary data.</text>
</comment>
<dbReference type="RefSeq" id="WP_007710118.1">
    <property type="nucleotide sequence ID" value="NZ_JAWRJJ010000032.1"/>
</dbReference>
<dbReference type="SUPFAM" id="SSF52833">
    <property type="entry name" value="Thioredoxin-like"/>
    <property type="match status" value="1"/>
</dbReference>
<dbReference type="OrthoDB" id="9799122at2"/>
<dbReference type="EMBL" id="QSBM01000004">
    <property type="protein sequence ID" value="RGX31017.1"/>
    <property type="molecule type" value="Genomic_DNA"/>
</dbReference>
<sequence length="182" mass="20804">MKLELFFDYICPYCYRGHRMFLELLPLYPGLEVVWRPCESHPRPENTYRHSDMAIQGMYYLEERGGDLSSYHRLVYEAHFEKGLDISDHFVLAGLAGRCGADSKAFQEALDQNRYAGKVEEGNRYAWETLRLIAVPSYLAVPEGPDLKGRGPMIGSRDGIPVTRKELERFLETHNAAGFPGI</sequence>
<evidence type="ECO:0000313" key="3">
    <source>
        <dbReference type="Proteomes" id="UP000283880"/>
    </source>
</evidence>
<dbReference type="Gene3D" id="3.40.30.10">
    <property type="entry name" value="Glutaredoxin"/>
    <property type="match status" value="2"/>
</dbReference>
<dbReference type="GO" id="GO:0016491">
    <property type="term" value="F:oxidoreductase activity"/>
    <property type="evidence" value="ECO:0007669"/>
    <property type="project" value="InterPro"/>
</dbReference>
<gene>
    <name evidence="2" type="ORF">DWV29_07595</name>
</gene>
<dbReference type="Proteomes" id="UP000283880">
    <property type="component" value="Unassembled WGS sequence"/>
</dbReference>
<feature type="domain" description="DSBA-like thioredoxin" evidence="1">
    <location>
        <begin position="3"/>
        <end position="124"/>
    </location>
</feature>
<name>A0A413FIF2_9FIRM</name>